<dbReference type="Gene3D" id="2.40.170.20">
    <property type="entry name" value="TonB-dependent receptor, beta-barrel domain"/>
    <property type="match status" value="1"/>
</dbReference>
<dbReference type="Pfam" id="PF07715">
    <property type="entry name" value="Plug"/>
    <property type="match status" value="1"/>
</dbReference>
<comment type="similarity">
    <text evidence="2 13 14">Belongs to the TonB-dependent receptor family.</text>
</comment>
<dbReference type="CDD" id="cd01347">
    <property type="entry name" value="ligand_gated_channel"/>
    <property type="match status" value="1"/>
</dbReference>
<evidence type="ECO:0000256" key="5">
    <source>
        <dbReference type="ARBA" id="ARBA00022496"/>
    </source>
</evidence>
<evidence type="ECO:0000256" key="6">
    <source>
        <dbReference type="ARBA" id="ARBA00022692"/>
    </source>
</evidence>
<dbReference type="EMBL" id="LBNE01000016">
    <property type="protein sequence ID" value="KKO70412.1"/>
    <property type="molecule type" value="Genomic_DNA"/>
</dbReference>
<keyword evidence="11" id="KW-0675">Receptor</keyword>
<keyword evidence="7" id="KW-0732">Signal</keyword>
<dbReference type="Gene3D" id="3.55.50.30">
    <property type="match status" value="1"/>
</dbReference>
<name>A0A171KNE5_9BURK</name>
<protein>
    <recommendedName>
        <fullName evidence="15">Secretin/TonB short N-terminal domain-containing protein</fullName>
    </recommendedName>
</protein>
<evidence type="ECO:0000256" key="10">
    <source>
        <dbReference type="ARBA" id="ARBA00023136"/>
    </source>
</evidence>
<feature type="domain" description="Secretin/TonB short N-terminal" evidence="15">
    <location>
        <begin position="45"/>
        <end position="96"/>
    </location>
</feature>
<dbReference type="GO" id="GO:0009279">
    <property type="term" value="C:cell outer membrane"/>
    <property type="evidence" value="ECO:0007669"/>
    <property type="project" value="UniProtKB-SubCell"/>
</dbReference>
<dbReference type="NCBIfam" id="TIGR01785">
    <property type="entry name" value="TonB-hemin"/>
    <property type="match status" value="1"/>
</dbReference>
<dbReference type="AlphaFoldDB" id="A0A171KNE5"/>
<keyword evidence="6 13" id="KW-0812">Transmembrane</keyword>
<evidence type="ECO:0000256" key="1">
    <source>
        <dbReference type="ARBA" id="ARBA00004571"/>
    </source>
</evidence>
<keyword evidence="10 13" id="KW-0472">Membrane</keyword>
<keyword evidence="8" id="KW-0408">Iron</keyword>
<keyword evidence="5" id="KW-0410">Iron transport</keyword>
<accession>A0A171KNE5</accession>
<keyword evidence="3 13" id="KW-0813">Transport</keyword>
<evidence type="ECO:0000256" key="8">
    <source>
        <dbReference type="ARBA" id="ARBA00023004"/>
    </source>
</evidence>
<evidence type="ECO:0000256" key="2">
    <source>
        <dbReference type="ARBA" id="ARBA00009810"/>
    </source>
</evidence>
<dbReference type="InterPro" id="IPR011276">
    <property type="entry name" value="TonB_haem/Hb_rcpt"/>
</dbReference>
<evidence type="ECO:0000256" key="3">
    <source>
        <dbReference type="ARBA" id="ARBA00022448"/>
    </source>
</evidence>
<keyword evidence="9 14" id="KW-0798">TonB box</keyword>
<dbReference type="InterPro" id="IPR010949">
    <property type="entry name" value="TonB_Hb/transfer/lactofer_rcpt"/>
</dbReference>
<dbReference type="InterPro" id="IPR000531">
    <property type="entry name" value="Beta-barrel_TonB"/>
</dbReference>
<dbReference type="InterPro" id="IPR011662">
    <property type="entry name" value="Secretin/TonB_short_N"/>
</dbReference>
<dbReference type="PANTHER" id="PTHR30069">
    <property type="entry name" value="TONB-DEPENDENT OUTER MEMBRANE RECEPTOR"/>
    <property type="match status" value="1"/>
</dbReference>
<evidence type="ECO:0000259" key="15">
    <source>
        <dbReference type="SMART" id="SM00965"/>
    </source>
</evidence>
<dbReference type="InterPro" id="IPR012910">
    <property type="entry name" value="Plug_dom"/>
</dbReference>
<evidence type="ECO:0000256" key="9">
    <source>
        <dbReference type="ARBA" id="ARBA00023077"/>
    </source>
</evidence>
<dbReference type="PANTHER" id="PTHR30069:SF41">
    <property type="entry name" value="HEME_HEMOPEXIN UTILIZATION PROTEIN C"/>
    <property type="match status" value="1"/>
</dbReference>
<dbReference type="Pfam" id="PF00593">
    <property type="entry name" value="TonB_dep_Rec_b-barrel"/>
    <property type="match status" value="1"/>
</dbReference>
<comment type="subcellular location">
    <subcellularLocation>
        <location evidence="1 13">Cell outer membrane</location>
        <topology evidence="1 13">Multi-pass membrane protein</topology>
    </subcellularLocation>
</comment>
<reference evidence="16 17" key="1">
    <citation type="submission" date="2015-04" db="EMBL/GenBank/DDBJ databases">
        <title>Genome sequence of Kerstersia gyiorum CG1.</title>
        <authorList>
            <person name="Greninger A.L."/>
            <person name="Kozyreva V."/>
            <person name="Chaturvedi V."/>
        </authorList>
    </citation>
    <scope>NUCLEOTIDE SEQUENCE [LARGE SCALE GENOMIC DNA]</scope>
    <source>
        <strain evidence="16 17">CG1</strain>
    </source>
</reference>
<dbReference type="SUPFAM" id="SSF56935">
    <property type="entry name" value="Porins"/>
    <property type="match status" value="1"/>
</dbReference>
<keyword evidence="17" id="KW-1185">Reference proteome</keyword>
<dbReference type="Proteomes" id="UP000078084">
    <property type="component" value="Unassembled WGS sequence"/>
</dbReference>
<dbReference type="InterPro" id="IPR037066">
    <property type="entry name" value="Plug_dom_sf"/>
</dbReference>
<dbReference type="GO" id="GO:0044718">
    <property type="term" value="P:siderophore transmembrane transport"/>
    <property type="evidence" value="ECO:0007669"/>
    <property type="project" value="TreeGrafter"/>
</dbReference>
<dbReference type="GO" id="GO:0015344">
    <property type="term" value="F:siderophore uptake transmembrane transporter activity"/>
    <property type="evidence" value="ECO:0007669"/>
    <property type="project" value="TreeGrafter"/>
</dbReference>
<dbReference type="PATRIC" id="fig|206506.3.peg.3570"/>
<dbReference type="InterPro" id="IPR039426">
    <property type="entry name" value="TonB-dep_rcpt-like"/>
</dbReference>
<dbReference type="NCBIfam" id="TIGR01786">
    <property type="entry name" value="TonB-hemlactrns"/>
    <property type="match status" value="1"/>
</dbReference>
<dbReference type="InterPro" id="IPR036942">
    <property type="entry name" value="Beta-barrel_TonB_sf"/>
</dbReference>
<keyword evidence="5" id="KW-0406">Ion transport</keyword>
<evidence type="ECO:0000256" key="12">
    <source>
        <dbReference type="ARBA" id="ARBA00023237"/>
    </source>
</evidence>
<dbReference type="Gene3D" id="2.170.130.10">
    <property type="entry name" value="TonB-dependent receptor, plug domain"/>
    <property type="match status" value="1"/>
</dbReference>
<keyword evidence="4 13" id="KW-1134">Transmembrane beta strand</keyword>
<evidence type="ECO:0000313" key="16">
    <source>
        <dbReference type="EMBL" id="KKO70412.1"/>
    </source>
</evidence>
<evidence type="ECO:0000256" key="4">
    <source>
        <dbReference type="ARBA" id="ARBA00022452"/>
    </source>
</evidence>
<evidence type="ECO:0000256" key="7">
    <source>
        <dbReference type="ARBA" id="ARBA00022729"/>
    </source>
</evidence>
<proteinExistence type="inferred from homology"/>
<dbReference type="PROSITE" id="PS52016">
    <property type="entry name" value="TONB_DEPENDENT_REC_3"/>
    <property type="match status" value="1"/>
</dbReference>
<evidence type="ECO:0000256" key="13">
    <source>
        <dbReference type="PROSITE-ProRule" id="PRU01360"/>
    </source>
</evidence>
<evidence type="ECO:0000256" key="11">
    <source>
        <dbReference type="ARBA" id="ARBA00023170"/>
    </source>
</evidence>
<organism evidence="16 17">
    <name type="scientific">Kerstersia gyiorum</name>
    <dbReference type="NCBI Taxonomy" id="206506"/>
    <lineage>
        <taxon>Bacteria</taxon>
        <taxon>Pseudomonadati</taxon>
        <taxon>Pseudomonadota</taxon>
        <taxon>Betaproteobacteria</taxon>
        <taxon>Burkholderiales</taxon>
        <taxon>Alcaligenaceae</taxon>
        <taxon>Kerstersia</taxon>
    </lineage>
</organism>
<evidence type="ECO:0000313" key="17">
    <source>
        <dbReference type="Proteomes" id="UP000078084"/>
    </source>
</evidence>
<dbReference type="STRING" id="206506.AAV32_16760"/>
<evidence type="ECO:0000256" key="14">
    <source>
        <dbReference type="RuleBase" id="RU003357"/>
    </source>
</evidence>
<sequence length="829" mass="90302">MAIGTTAMAQTPPEPPASGQALREYAQAAGPLVDTLNSIARHAGLVLVMNARQLQGLRTAPVNGRYTAEEALHRALEGSGWQLMHDHDEFYSLRPLPGNAASAAVTRFEAIEVTGQVPPEMQVYQTPGSVNVITRARIENLPPRNASDLLADIPGVSTSSSRQNPGLSVNIRGLQGYGRVNVMIDGARQNFQQSGHGSNGSVYLDPALLAQVDISKGPSAGLGGAGMIAGSVNFRTLDVEDLVESGRRTGAILNLATGSNNYHFSGSAAGGWRLDERWDMVAALSKKRVGEFERGNRNVSGPVTTLSGAGSSRLTHQDQISGLFKLGWQASTDHKLKLGYVGFSADFNEGDVTGVGGAIESGNKVRNDTITLSHHWRPDSTWWDLSSSVYYANTRNDSNREAFEMVDLAPSQMHFETYTVGATVQNQARFKLGELETQWTLGGEFYRDRTRPGAVTQTIGVNRQDPDIVVGGTPEGERTVLSAFTEWQFSWRDLITLTPGLRYDRYGLRGDGLMYVGRFDNGAGARPPYSDMYTSFSTDKHDAALLPSVRLTVTPIEPVQLFASYGKGLRPPAITESLRFGMHPGIAFPYYPNPNLEAEKSRSWEIGANLLLQDLLAARDLLGLKLAWFDTKVDNYIVGASIMRPTSTTSGGSTPPYAFVNLLAPFRTSGLELSSDYDAGIVFASINYTHSLIDTGESRYDPFPLGSSVGYPPTAYGQGGSSPNIMYAMPPEKKLVLSGGVRLFERRLALGLRMHYEKPSLDNTLYVGNANSTRSYHIYDAWANLSVTKNVTLRLSVQNLRNENYHEIQDGSYWIAPGRTTMGTLSVRF</sequence>
<keyword evidence="12 13" id="KW-0998">Cell outer membrane</keyword>
<dbReference type="SMART" id="SM00965">
    <property type="entry name" value="STN"/>
    <property type="match status" value="1"/>
</dbReference>
<comment type="caution">
    <text evidence="16">The sequence shown here is derived from an EMBL/GenBank/DDBJ whole genome shotgun (WGS) entry which is preliminary data.</text>
</comment>
<gene>
    <name evidence="16" type="ORF">AAV32_16760</name>
</gene>
<dbReference type="GO" id="GO:0015232">
    <property type="term" value="F:heme transmembrane transporter activity"/>
    <property type="evidence" value="ECO:0007669"/>
    <property type="project" value="InterPro"/>
</dbReference>